<dbReference type="PATRIC" id="fig|2702.99.peg.1005"/>
<dbReference type="Proteomes" id="UP000070558">
    <property type="component" value="Unassembled WGS sequence"/>
</dbReference>
<comment type="caution">
    <text evidence="1">The sequence shown here is derived from an EMBL/GenBank/DDBJ whole genome shotgun (WGS) entry which is preliminary data.</text>
</comment>
<proteinExistence type="predicted"/>
<evidence type="ECO:0000313" key="1">
    <source>
        <dbReference type="EMBL" id="KXA17668.1"/>
    </source>
</evidence>
<name>A0A133NN06_GARVA</name>
<gene>
    <name evidence="1" type="ORF">HMPREF3216_01029</name>
</gene>
<organism evidence="1 2">
    <name type="scientific">Gardnerella vaginalis</name>
    <dbReference type="NCBI Taxonomy" id="2702"/>
    <lineage>
        <taxon>Bacteria</taxon>
        <taxon>Bacillati</taxon>
        <taxon>Actinomycetota</taxon>
        <taxon>Actinomycetes</taxon>
        <taxon>Bifidobacteriales</taxon>
        <taxon>Bifidobacteriaceae</taxon>
        <taxon>Gardnerella</taxon>
    </lineage>
</organism>
<protein>
    <submittedName>
        <fullName evidence="1">Uncharacterized protein</fullName>
    </submittedName>
</protein>
<sequence>MFGLNHVQNPSIFPENVVLNGKICNKMRRYANKKVQTKTDLHPYAFPIDLINQSNHVNGLKLFLGF</sequence>
<dbReference type="AlphaFoldDB" id="A0A133NN06"/>
<reference evidence="1 2" key="1">
    <citation type="submission" date="2016-01" db="EMBL/GenBank/DDBJ databases">
        <authorList>
            <person name="Oliw E.H."/>
        </authorList>
    </citation>
    <scope>NUCLEOTIDE SEQUENCE [LARGE SCALE GENOMIC DNA]</scope>
    <source>
        <strain evidence="1 2">GED7760B</strain>
    </source>
</reference>
<evidence type="ECO:0000313" key="2">
    <source>
        <dbReference type="Proteomes" id="UP000070558"/>
    </source>
</evidence>
<accession>A0A133NN06</accession>
<dbReference type="EMBL" id="LRQA01000048">
    <property type="protein sequence ID" value="KXA17668.1"/>
    <property type="molecule type" value="Genomic_DNA"/>
</dbReference>